<feature type="transmembrane region" description="Helical" evidence="1">
    <location>
        <begin position="310"/>
        <end position="333"/>
    </location>
</feature>
<reference evidence="4" key="1">
    <citation type="submission" date="2016-01" db="EMBL/GenBank/DDBJ databases">
        <authorList>
            <person name="Mitreva M."/>
            <person name="Pepin K.H."/>
            <person name="Mihindukulasuriya K.A."/>
            <person name="Fulton R."/>
            <person name="Fronick C."/>
            <person name="O'Laughlin M."/>
            <person name="Miner T."/>
            <person name="Herter B."/>
            <person name="Rosa B.A."/>
            <person name="Cordes M."/>
            <person name="Tomlinson C."/>
            <person name="Wollam A."/>
            <person name="Palsikar V.B."/>
            <person name="Mardis E.R."/>
            <person name="Wilson R.K."/>
        </authorList>
    </citation>
    <scope>NUCLEOTIDE SEQUENCE [LARGE SCALE GENOMIC DNA]</scope>
    <source>
        <strain evidence="4">DNF00896</strain>
    </source>
</reference>
<feature type="transmembrane region" description="Helical" evidence="1">
    <location>
        <begin position="20"/>
        <end position="44"/>
    </location>
</feature>
<dbReference type="Proteomes" id="UP000070394">
    <property type="component" value="Unassembled WGS sequence"/>
</dbReference>
<keyword evidence="4" id="KW-1185">Reference proteome</keyword>
<dbReference type="EMBL" id="LSDA01000145">
    <property type="protein sequence ID" value="KXB52850.1"/>
    <property type="molecule type" value="Genomic_DNA"/>
</dbReference>
<dbReference type="Pfam" id="PF20047">
    <property type="entry name" value="DUF6449"/>
    <property type="match status" value="1"/>
</dbReference>
<dbReference type="PATRIC" id="fig|467210.3.peg.2745"/>
<name>A0A133ZBP0_9FIRM</name>
<evidence type="ECO:0000313" key="3">
    <source>
        <dbReference type="EMBL" id="KXB52850.1"/>
    </source>
</evidence>
<dbReference type="AlphaFoldDB" id="A0A133ZBP0"/>
<keyword evidence="1" id="KW-1133">Transmembrane helix</keyword>
<sequence>MTSKSLFFKLLKEDFKVRIWTLAVSILIFFFSHIVGTAMMLSMYKYNRAFSEPTDLLSYKVEFVQTFYSYIGIKNPLFAFIFVVLAVIVAMSGFSYLYSKKKVDMYHSLPVRREVLFFVKILNGILIVILPYIVCSFIASLLVLVNMGDAGIIVTTFFSVAEWILLFIFNYTIVIFAIMLTGNMLIGILACGFLNFYAPAFSQLISGYESTFFDTYYEVGLIAEKVLLKLSGIMVIFGVFDGRLREKMLIAVVGSIVLLVINLLLYRKRASESAGKSISFNIIKLPIKFMIVIFMSMLMYLFGYEMMSNSIAWGVFGAVSAGIITHCIMEIIYNQDFKKIFAKKLQMLICIVMSLFVAAVFQFDIFGYDRYIPKVSDISSAAVVSDFLESNASQYFNEMGFHNETRYDSITNIEYASDNDIESMLMREMNIKDKEAVVALAKLGVANLSSEWRADSISERVLISYKLKSGKKVQRVYNIDFDAAIKELSSIYDDEGYKTGMYPILSEDSKNIVSVDFNGIKDNDKHLTSENGDLAKLTEVYKKELMSLKYDTKVKSYPFASIRFNDADAQKILDAAYKDRGNYSDYSPDSKYADLMDDVGYYPVYPEFKETVAMLKAMGVDVKEKMSVEDIDRIEVSEFNPEQIETYYDSYNETGTKVFTDAKDIEEILDKVVVCDSPYKEDLNEDVNFNVLIYLKSDVSDAYGGGLQYHFKRGDIPENVK</sequence>
<gene>
    <name evidence="3" type="ORF">HMPREF1866_02768</name>
</gene>
<keyword evidence="1" id="KW-0812">Transmembrane</keyword>
<dbReference type="InterPro" id="IPR045611">
    <property type="entry name" value="DUF6449"/>
</dbReference>
<feature type="transmembrane region" description="Helical" evidence="1">
    <location>
        <begin position="150"/>
        <end position="169"/>
    </location>
</feature>
<dbReference type="STRING" id="467210.HMPREF1866_02768"/>
<proteinExistence type="predicted"/>
<dbReference type="RefSeq" id="WP_060932288.1">
    <property type="nucleotide sequence ID" value="NZ_KQ959850.1"/>
</dbReference>
<evidence type="ECO:0000313" key="4">
    <source>
        <dbReference type="Proteomes" id="UP000070394"/>
    </source>
</evidence>
<organism evidence="3 4">
    <name type="scientific">Lachnoanaerobaculum saburreum</name>
    <dbReference type="NCBI Taxonomy" id="467210"/>
    <lineage>
        <taxon>Bacteria</taxon>
        <taxon>Bacillati</taxon>
        <taxon>Bacillota</taxon>
        <taxon>Clostridia</taxon>
        <taxon>Lachnospirales</taxon>
        <taxon>Lachnospiraceae</taxon>
        <taxon>Lachnoanaerobaculum</taxon>
    </lineage>
</organism>
<feature type="transmembrane region" description="Helical" evidence="1">
    <location>
        <begin position="77"/>
        <end position="97"/>
    </location>
</feature>
<feature type="transmembrane region" description="Helical" evidence="1">
    <location>
        <begin position="287"/>
        <end position="304"/>
    </location>
</feature>
<comment type="caution">
    <text evidence="3">The sequence shown here is derived from an EMBL/GenBank/DDBJ whole genome shotgun (WGS) entry which is preliminary data.</text>
</comment>
<dbReference type="OrthoDB" id="1643401at2"/>
<evidence type="ECO:0000256" key="1">
    <source>
        <dbReference type="SAM" id="Phobius"/>
    </source>
</evidence>
<feature type="transmembrane region" description="Helical" evidence="1">
    <location>
        <begin position="345"/>
        <end position="368"/>
    </location>
</feature>
<feature type="transmembrane region" description="Helical" evidence="1">
    <location>
        <begin position="176"/>
        <end position="198"/>
    </location>
</feature>
<feature type="transmembrane region" description="Helical" evidence="1">
    <location>
        <begin position="248"/>
        <end position="266"/>
    </location>
</feature>
<accession>A0A133ZBP0</accession>
<evidence type="ECO:0000259" key="2">
    <source>
        <dbReference type="Pfam" id="PF20047"/>
    </source>
</evidence>
<keyword evidence="1" id="KW-0472">Membrane</keyword>
<feature type="domain" description="DUF6449" evidence="2">
    <location>
        <begin position="465"/>
        <end position="618"/>
    </location>
</feature>
<protein>
    <recommendedName>
        <fullName evidence="2">DUF6449 domain-containing protein</fullName>
    </recommendedName>
</protein>
<feature type="transmembrane region" description="Helical" evidence="1">
    <location>
        <begin position="117"/>
        <end position="144"/>
    </location>
</feature>